<evidence type="ECO:0000256" key="1">
    <source>
        <dbReference type="SAM" id="MobiDB-lite"/>
    </source>
</evidence>
<reference evidence="3 4" key="1">
    <citation type="submission" date="2024-09" db="EMBL/GenBank/DDBJ databases">
        <authorList>
            <person name="Sun Q."/>
            <person name="Mori K."/>
        </authorList>
    </citation>
    <scope>NUCLEOTIDE SEQUENCE [LARGE SCALE GENOMIC DNA]</scope>
    <source>
        <strain evidence="3 4">TBRC 5777</strain>
    </source>
</reference>
<feature type="chain" id="PRO_5047066541" evidence="2">
    <location>
        <begin position="22"/>
        <end position="57"/>
    </location>
</feature>
<comment type="caution">
    <text evidence="3">The sequence shown here is derived from an EMBL/GenBank/DDBJ whole genome shotgun (WGS) entry which is preliminary data.</text>
</comment>
<feature type="region of interest" description="Disordered" evidence="1">
    <location>
        <begin position="29"/>
        <end position="57"/>
    </location>
</feature>
<dbReference type="EMBL" id="JBHLUN010000008">
    <property type="protein sequence ID" value="MFC0408887.1"/>
    <property type="molecule type" value="Genomic_DNA"/>
</dbReference>
<name>A0ABV6JUB5_9PROT</name>
<feature type="compositionally biased region" description="Basic and acidic residues" evidence="1">
    <location>
        <begin position="46"/>
        <end position="57"/>
    </location>
</feature>
<gene>
    <name evidence="3" type="ORF">ACFFGY_11535</name>
</gene>
<organism evidence="3 4">
    <name type="scientific">Roseomonas elaeocarpi</name>
    <dbReference type="NCBI Taxonomy" id="907779"/>
    <lineage>
        <taxon>Bacteria</taxon>
        <taxon>Pseudomonadati</taxon>
        <taxon>Pseudomonadota</taxon>
        <taxon>Alphaproteobacteria</taxon>
        <taxon>Acetobacterales</taxon>
        <taxon>Roseomonadaceae</taxon>
        <taxon>Roseomonas</taxon>
    </lineage>
</organism>
<protein>
    <submittedName>
        <fullName evidence="3">Uncharacterized protein</fullName>
    </submittedName>
</protein>
<evidence type="ECO:0000256" key="2">
    <source>
        <dbReference type="SAM" id="SignalP"/>
    </source>
</evidence>
<keyword evidence="4" id="KW-1185">Reference proteome</keyword>
<evidence type="ECO:0000313" key="4">
    <source>
        <dbReference type="Proteomes" id="UP001589865"/>
    </source>
</evidence>
<dbReference type="RefSeq" id="WP_377044644.1">
    <property type="nucleotide sequence ID" value="NZ_JBHLUN010000008.1"/>
</dbReference>
<accession>A0ABV6JUB5</accession>
<dbReference type="PROSITE" id="PS51257">
    <property type="entry name" value="PROKAR_LIPOPROTEIN"/>
    <property type="match status" value="1"/>
</dbReference>
<feature type="signal peptide" evidence="2">
    <location>
        <begin position="1"/>
        <end position="21"/>
    </location>
</feature>
<sequence>MQIVKPTLAVLLVLGGLAACAERTTGQKVRDTLDPPSGTAEAIGRSTDRTVDRVLGK</sequence>
<evidence type="ECO:0000313" key="3">
    <source>
        <dbReference type="EMBL" id="MFC0408887.1"/>
    </source>
</evidence>
<keyword evidence="2" id="KW-0732">Signal</keyword>
<dbReference type="Proteomes" id="UP001589865">
    <property type="component" value="Unassembled WGS sequence"/>
</dbReference>
<proteinExistence type="predicted"/>